<reference evidence="2" key="1">
    <citation type="submission" date="2020-10" db="EMBL/GenBank/DDBJ databases">
        <authorList>
            <person name="Gilroy R."/>
        </authorList>
    </citation>
    <scope>NUCLEOTIDE SEQUENCE</scope>
    <source>
        <strain evidence="2">CHK191-8634</strain>
    </source>
</reference>
<dbReference type="Proteomes" id="UP000824073">
    <property type="component" value="Unassembled WGS sequence"/>
</dbReference>
<feature type="transmembrane region" description="Helical" evidence="1">
    <location>
        <begin position="7"/>
        <end position="33"/>
    </location>
</feature>
<feature type="transmembrane region" description="Helical" evidence="1">
    <location>
        <begin position="114"/>
        <end position="132"/>
    </location>
</feature>
<protein>
    <submittedName>
        <fullName evidence="2">Uncharacterized protein</fullName>
    </submittedName>
</protein>
<keyword evidence="1" id="KW-0812">Transmembrane</keyword>
<gene>
    <name evidence="2" type="ORF">IAB67_02315</name>
</gene>
<sequence length="136" mass="14832">MEKKRLLYLLPPVITLILEILPYGAVCNFARLAEDGTIGRFRVLYSYFDLVPFGYANFAPFLTAVLTCVILGLTAAYCLSGKQRILSITKVLLCAGIVLSLCPLLLGFDCFSFVGALITASLAAELFLLSRVSDRA</sequence>
<proteinExistence type="predicted"/>
<feature type="transmembrane region" description="Helical" evidence="1">
    <location>
        <begin position="53"/>
        <end position="79"/>
    </location>
</feature>
<accession>A0A9D1ITK8</accession>
<dbReference type="AlphaFoldDB" id="A0A9D1ITK8"/>
<organism evidence="2 3">
    <name type="scientific">Candidatus Ventrousia excrementavium</name>
    <dbReference type="NCBI Taxonomy" id="2840961"/>
    <lineage>
        <taxon>Bacteria</taxon>
        <taxon>Bacillati</taxon>
        <taxon>Bacillota</taxon>
        <taxon>Clostridia</taxon>
        <taxon>Eubacteriales</taxon>
        <taxon>Clostridiaceae</taxon>
        <taxon>Clostridiaceae incertae sedis</taxon>
        <taxon>Candidatus Ventrousia</taxon>
    </lineage>
</organism>
<evidence type="ECO:0000313" key="3">
    <source>
        <dbReference type="Proteomes" id="UP000824073"/>
    </source>
</evidence>
<feature type="transmembrane region" description="Helical" evidence="1">
    <location>
        <begin position="91"/>
        <end position="108"/>
    </location>
</feature>
<evidence type="ECO:0000313" key="2">
    <source>
        <dbReference type="EMBL" id="HIU43113.1"/>
    </source>
</evidence>
<name>A0A9D1ITK8_9CLOT</name>
<evidence type="ECO:0000256" key="1">
    <source>
        <dbReference type="SAM" id="Phobius"/>
    </source>
</evidence>
<reference evidence="2" key="2">
    <citation type="journal article" date="2021" name="PeerJ">
        <title>Extensive microbial diversity within the chicken gut microbiome revealed by metagenomics and culture.</title>
        <authorList>
            <person name="Gilroy R."/>
            <person name="Ravi A."/>
            <person name="Getino M."/>
            <person name="Pursley I."/>
            <person name="Horton D.L."/>
            <person name="Alikhan N.F."/>
            <person name="Baker D."/>
            <person name="Gharbi K."/>
            <person name="Hall N."/>
            <person name="Watson M."/>
            <person name="Adriaenssens E.M."/>
            <person name="Foster-Nyarko E."/>
            <person name="Jarju S."/>
            <person name="Secka A."/>
            <person name="Antonio M."/>
            <person name="Oren A."/>
            <person name="Chaudhuri R.R."/>
            <person name="La Ragione R."/>
            <person name="Hildebrand F."/>
            <person name="Pallen M.J."/>
        </authorList>
    </citation>
    <scope>NUCLEOTIDE SEQUENCE</scope>
    <source>
        <strain evidence="2">CHK191-8634</strain>
    </source>
</reference>
<keyword evidence="1" id="KW-0472">Membrane</keyword>
<dbReference type="EMBL" id="DVMR01000026">
    <property type="protein sequence ID" value="HIU43113.1"/>
    <property type="molecule type" value="Genomic_DNA"/>
</dbReference>
<comment type="caution">
    <text evidence="2">The sequence shown here is derived from an EMBL/GenBank/DDBJ whole genome shotgun (WGS) entry which is preliminary data.</text>
</comment>
<keyword evidence="1" id="KW-1133">Transmembrane helix</keyword>